<reference evidence="1" key="1">
    <citation type="journal article" date="2023" name="G3 (Bethesda)">
        <title>A reference genome for the long-term kleptoplast-retaining sea slug Elysia crispata morphotype clarki.</title>
        <authorList>
            <person name="Eastman K.E."/>
            <person name="Pendleton A.L."/>
            <person name="Shaikh M.A."/>
            <person name="Suttiyut T."/>
            <person name="Ogas R."/>
            <person name="Tomko P."/>
            <person name="Gavelis G."/>
            <person name="Widhalm J.R."/>
            <person name="Wisecaver J.H."/>
        </authorList>
    </citation>
    <scope>NUCLEOTIDE SEQUENCE</scope>
    <source>
        <strain evidence="1">ECLA1</strain>
    </source>
</reference>
<dbReference type="Proteomes" id="UP001283361">
    <property type="component" value="Unassembled WGS sequence"/>
</dbReference>
<evidence type="ECO:0000313" key="2">
    <source>
        <dbReference type="Proteomes" id="UP001283361"/>
    </source>
</evidence>
<proteinExistence type="predicted"/>
<organism evidence="1 2">
    <name type="scientific">Elysia crispata</name>
    <name type="common">lettuce slug</name>
    <dbReference type="NCBI Taxonomy" id="231223"/>
    <lineage>
        <taxon>Eukaryota</taxon>
        <taxon>Metazoa</taxon>
        <taxon>Spiralia</taxon>
        <taxon>Lophotrochozoa</taxon>
        <taxon>Mollusca</taxon>
        <taxon>Gastropoda</taxon>
        <taxon>Heterobranchia</taxon>
        <taxon>Euthyneura</taxon>
        <taxon>Panpulmonata</taxon>
        <taxon>Sacoglossa</taxon>
        <taxon>Placobranchoidea</taxon>
        <taxon>Plakobranchidae</taxon>
        <taxon>Elysia</taxon>
    </lineage>
</organism>
<name>A0AAE0XNX3_9GAST</name>
<evidence type="ECO:0000313" key="1">
    <source>
        <dbReference type="EMBL" id="KAK3699647.1"/>
    </source>
</evidence>
<keyword evidence="2" id="KW-1185">Reference proteome</keyword>
<accession>A0AAE0XNX3</accession>
<protein>
    <submittedName>
        <fullName evidence="1">Uncharacterized protein</fullName>
    </submittedName>
</protein>
<sequence>MDNERTEKSFSPQYAASHGISAQYRFYQSLVKAKTCFTVHSPWRRPESRYFKTCNEVPRAGNFRFQSEDELITIHTFQFTKRQNSASH</sequence>
<gene>
    <name evidence="1" type="ORF">RRG08_062439</name>
</gene>
<dbReference type="AlphaFoldDB" id="A0AAE0XNX3"/>
<dbReference type="EMBL" id="JAWDGP010007939">
    <property type="protein sequence ID" value="KAK3699647.1"/>
    <property type="molecule type" value="Genomic_DNA"/>
</dbReference>
<comment type="caution">
    <text evidence="1">The sequence shown here is derived from an EMBL/GenBank/DDBJ whole genome shotgun (WGS) entry which is preliminary data.</text>
</comment>